<dbReference type="GO" id="GO:0006508">
    <property type="term" value="P:proteolysis"/>
    <property type="evidence" value="ECO:0007669"/>
    <property type="project" value="InterPro"/>
</dbReference>
<name>A0A5B9D816_9ARCH</name>
<organism evidence="1 2">
    <name type="scientific">Promethearchaeum syntrophicum</name>
    <dbReference type="NCBI Taxonomy" id="2594042"/>
    <lineage>
        <taxon>Archaea</taxon>
        <taxon>Promethearchaeati</taxon>
        <taxon>Promethearchaeota</taxon>
        <taxon>Promethearchaeia</taxon>
        <taxon>Promethearchaeales</taxon>
        <taxon>Promethearchaeaceae</taxon>
        <taxon>Promethearchaeum</taxon>
    </lineage>
</organism>
<dbReference type="KEGG" id="psyt:DSAG12_00975"/>
<dbReference type="AlphaFoldDB" id="A0A5B9D816"/>
<sequence>MDIKVIDGHIDTLLALKQQGRTFSQRSDKGHCDLHRMKEGNVSAALFAIWPGMTKKNLINGMDAWFKLLNNPENQLYHIKNIDDFSKAENSKKIGAILHFEGAGGIDKDFALLRLGYQLGLRSMGLSWSNVNKFATGALFEQEQEDRGLTELGKELLHTGQKMGITIDVSHLNDPSFWDAIEITRKPLIASHSNCRSICSHQRNLTDKQIIAIHEKHGTIGLNLSVIFLSEEHKKTKIPVELPFEVLKSHIDHIVKITDINTVAIGTDFDGTTVPTNLSGVNDLPLFFNYLLENGYSEQDLKKLGSENLLRVFKDTWI</sequence>
<dbReference type="InterPro" id="IPR032466">
    <property type="entry name" value="Metal_Hydrolase"/>
</dbReference>
<dbReference type="GO" id="GO:0070573">
    <property type="term" value="F:metallodipeptidase activity"/>
    <property type="evidence" value="ECO:0007669"/>
    <property type="project" value="InterPro"/>
</dbReference>
<dbReference type="GeneID" id="41328974"/>
<dbReference type="PROSITE" id="PS51365">
    <property type="entry name" value="RENAL_DIPEPTIDASE_2"/>
    <property type="match status" value="1"/>
</dbReference>
<protein>
    <submittedName>
        <fullName evidence="1">Dipeptidase</fullName>
    </submittedName>
</protein>
<dbReference type="Gene3D" id="3.20.20.140">
    <property type="entry name" value="Metal-dependent hydrolases"/>
    <property type="match status" value="1"/>
</dbReference>
<dbReference type="InterPro" id="IPR008257">
    <property type="entry name" value="Pept_M19"/>
</dbReference>
<reference evidence="1 2" key="1">
    <citation type="journal article" date="2020" name="Nature">
        <title>Isolation of an archaeon at the prokaryote-eukaryote interface.</title>
        <authorList>
            <person name="Imachi H."/>
            <person name="Nobu M.K."/>
            <person name="Nakahara N."/>
            <person name="Morono Y."/>
            <person name="Ogawara M."/>
            <person name="Takaki Y."/>
            <person name="Takano Y."/>
            <person name="Uematsu K."/>
            <person name="Ikuta T."/>
            <person name="Ito M."/>
            <person name="Matsui Y."/>
            <person name="Miyazaki M."/>
            <person name="Murata K."/>
            <person name="Saito Y."/>
            <person name="Sakai S."/>
            <person name="Song C."/>
            <person name="Tasumi E."/>
            <person name="Yamanaka Y."/>
            <person name="Yamaguchi T."/>
            <person name="Kamagata Y."/>
            <person name="Tamaki H."/>
            <person name="Takai K."/>
        </authorList>
    </citation>
    <scope>NUCLEOTIDE SEQUENCE [LARGE SCALE GENOMIC DNA]</scope>
    <source>
        <strain evidence="1 2">MK-D1</strain>
    </source>
</reference>
<gene>
    <name evidence="1" type="ORF">DSAG12_00975</name>
</gene>
<reference evidence="1 2" key="2">
    <citation type="journal article" date="2024" name="Int. J. Syst. Evol. Microbiol.">
        <title>Promethearchaeum syntrophicum gen. nov., sp. nov., an anaerobic, obligately syntrophic archaeon, the first isolate of the lineage 'Asgard' archaea, and proposal of the new archaeal phylum Promethearchaeota phyl. nov. and kingdom Promethearchaeati regn. nov.</title>
        <authorList>
            <person name="Imachi H."/>
            <person name="Nobu M.K."/>
            <person name="Kato S."/>
            <person name="Takaki Y."/>
            <person name="Miyazaki M."/>
            <person name="Miyata M."/>
            <person name="Ogawara M."/>
            <person name="Saito Y."/>
            <person name="Sakai S."/>
            <person name="Tahara Y.O."/>
            <person name="Takano Y."/>
            <person name="Tasumi E."/>
            <person name="Uematsu K."/>
            <person name="Yoshimura T."/>
            <person name="Itoh T."/>
            <person name="Ohkuma M."/>
            <person name="Takai K."/>
        </authorList>
    </citation>
    <scope>NUCLEOTIDE SEQUENCE [LARGE SCALE GENOMIC DNA]</scope>
    <source>
        <strain evidence="1 2">MK-D1</strain>
    </source>
</reference>
<accession>A0A5B9D816</accession>
<dbReference type="RefSeq" id="WP_147662072.1">
    <property type="nucleotide sequence ID" value="NZ_CP042905.2"/>
</dbReference>
<keyword evidence="2" id="KW-1185">Reference proteome</keyword>
<dbReference type="OrthoDB" id="26221at2157"/>
<dbReference type="SUPFAM" id="SSF51556">
    <property type="entry name" value="Metallo-dependent hydrolases"/>
    <property type="match status" value="1"/>
</dbReference>
<dbReference type="Pfam" id="PF01244">
    <property type="entry name" value="Peptidase_M19"/>
    <property type="match status" value="1"/>
</dbReference>
<dbReference type="Proteomes" id="UP000321408">
    <property type="component" value="Chromosome"/>
</dbReference>
<evidence type="ECO:0000313" key="1">
    <source>
        <dbReference type="EMBL" id="QEE15151.1"/>
    </source>
</evidence>
<dbReference type="EMBL" id="CP042905">
    <property type="protein sequence ID" value="QEE15151.1"/>
    <property type="molecule type" value="Genomic_DNA"/>
</dbReference>
<dbReference type="PANTHER" id="PTHR10443:SF12">
    <property type="entry name" value="DIPEPTIDASE"/>
    <property type="match status" value="1"/>
</dbReference>
<evidence type="ECO:0000313" key="2">
    <source>
        <dbReference type="Proteomes" id="UP000321408"/>
    </source>
</evidence>
<proteinExistence type="predicted"/>
<dbReference type="PANTHER" id="PTHR10443">
    <property type="entry name" value="MICROSOMAL DIPEPTIDASE"/>
    <property type="match status" value="1"/>
</dbReference>